<evidence type="ECO:0000256" key="2">
    <source>
        <dbReference type="SAM" id="MobiDB-lite"/>
    </source>
</evidence>
<dbReference type="Gene3D" id="3.50.50.60">
    <property type="entry name" value="FAD/NAD(P)-binding domain"/>
    <property type="match status" value="1"/>
</dbReference>
<dbReference type="PRINTS" id="PR00368">
    <property type="entry name" value="FADPNR"/>
</dbReference>
<sequence length="400" mass="42925">MIQPVAVIGAGPFGLSTAAHLRARGIPVRVFGEPMVSWRDHMPEGMLLKSTPAASNIDAPQRGHTLVDYCDAAGIPRLVTDEDIIPIETFLAYGEWFQQKLVPELERVRVVSVDRRQSGGFELKLDSGELFAARAVVVATGLSGLAHVPHELSGAAPDGPAPTGPVSHSSQHHDLTRFSGKDLLVVGAGQSALETAALAAEAGARVRVVSRGRGQVAFGAPPWRQPRLRPESPFGRAWSLWALSYYPHPYRFLPAQTRHYLVRRVLGPLGAWWLKNRFEGNVGVREVSRVVRASAPDGSLALTVQTHAGRMEELTADHLIAATGYRVDIAAMDFLGHELRTELAASRGAPRLGAGYVSSVPGLYFTGLPAAASYGPVMRFVCGTDFASPRLAKHLAAAHG</sequence>
<protein>
    <submittedName>
        <fullName evidence="4">Oxidoreductase</fullName>
    </submittedName>
</protein>
<dbReference type="PANTHER" id="PTHR43539:SF78">
    <property type="entry name" value="FLAVIN-CONTAINING MONOOXYGENASE"/>
    <property type="match status" value="1"/>
</dbReference>
<dbReference type="AlphaFoldDB" id="A0A1S2Q1S4"/>
<keyword evidence="5" id="KW-1185">Reference proteome</keyword>
<evidence type="ECO:0000313" key="5">
    <source>
        <dbReference type="Proteomes" id="UP000179935"/>
    </source>
</evidence>
<dbReference type="OrthoDB" id="9778740at2"/>
<dbReference type="Proteomes" id="UP000179935">
    <property type="component" value="Unassembled WGS sequence"/>
</dbReference>
<evidence type="ECO:0000256" key="1">
    <source>
        <dbReference type="ARBA" id="ARBA00023002"/>
    </source>
</evidence>
<name>A0A1S2Q1S4_9ACTN</name>
<dbReference type="InterPro" id="IPR036188">
    <property type="entry name" value="FAD/NAD-bd_sf"/>
</dbReference>
<proteinExistence type="predicted"/>
<evidence type="ECO:0000259" key="3">
    <source>
        <dbReference type="Pfam" id="PF07992"/>
    </source>
</evidence>
<reference evidence="4 5" key="1">
    <citation type="submission" date="2016-10" db="EMBL/GenBank/DDBJ databases">
        <title>Genome sequence of Streptomyces sp. MUSC 93.</title>
        <authorList>
            <person name="Lee L.-H."/>
            <person name="Ser H.-L."/>
            <person name="Law J.W.-F."/>
        </authorList>
    </citation>
    <scope>NUCLEOTIDE SEQUENCE [LARGE SCALE GENOMIC DNA]</scope>
    <source>
        <strain evidence="4 5">MUSC 93</strain>
    </source>
</reference>
<dbReference type="STRING" id="1428652.BIV24_03315"/>
<keyword evidence="1" id="KW-0560">Oxidoreductase</keyword>
<feature type="region of interest" description="Disordered" evidence="2">
    <location>
        <begin position="151"/>
        <end position="173"/>
    </location>
</feature>
<dbReference type="EMBL" id="MLYP01000007">
    <property type="protein sequence ID" value="OIK00060.1"/>
    <property type="molecule type" value="Genomic_DNA"/>
</dbReference>
<dbReference type="InterPro" id="IPR023753">
    <property type="entry name" value="FAD/NAD-binding_dom"/>
</dbReference>
<evidence type="ECO:0000313" key="4">
    <source>
        <dbReference type="EMBL" id="OIK00060.1"/>
    </source>
</evidence>
<comment type="caution">
    <text evidence="4">The sequence shown here is derived from an EMBL/GenBank/DDBJ whole genome shotgun (WGS) entry which is preliminary data.</text>
</comment>
<dbReference type="Pfam" id="PF07992">
    <property type="entry name" value="Pyr_redox_2"/>
    <property type="match status" value="1"/>
</dbReference>
<dbReference type="PANTHER" id="PTHR43539">
    <property type="entry name" value="FLAVIN-BINDING MONOOXYGENASE-LIKE PROTEIN (AFU_ORTHOLOGUE AFUA_4G09220)"/>
    <property type="match status" value="1"/>
</dbReference>
<dbReference type="GO" id="GO:0004497">
    <property type="term" value="F:monooxygenase activity"/>
    <property type="evidence" value="ECO:0007669"/>
    <property type="project" value="TreeGrafter"/>
</dbReference>
<dbReference type="GO" id="GO:0050660">
    <property type="term" value="F:flavin adenine dinucleotide binding"/>
    <property type="evidence" value="ECO:0007669"/>
    <property type="project" value="TreeGrafter"/>
</dbReference>
<dbReference type="InterPro" id="IPR050982">
    <property type="entry name" value="Auxin_biosynth/cation_transpt"/>
</dbReference>
<gene>
    <name evidence="4" type="ORF">BIV24_03315</name>
</gene>
<organism evidence="4 5">
    <name type="scientific">Streptomyces colonosanans</name>
    <dbReference type="NCBI Taxonomy" id="1428652"/>
    <lineage>
        <taxon>Bacteria</taxon>
        <taxon>Bacillati</taxon>
        <taxon>Actinomycetota</taxon>
        <taxon>Actinomycetes</taxon>
        <taxon>Kitasatosporales</taxon>
        <taxon>Streptomycetaceae</taxon>
        <taxon>Streptomyces</taxon>
    </lineage>
</organism>
<accession>A0A1S2Q1S4</accession>
<dbReference type="PRINTS" id="PR00411">
    <property type="entry name" value="PNDRDTASEI"/>
</dbReference>
<dbReference type="SUPFAM" id="SSF51905">
    <property type="entry name" value="FAD/NAD(P)-binding domain"/>
    <property type="match status" value="1"/>
</dbReference>
<dbReference type="RefSeq" id="WP_071364596.1">
    <property type="nucleotide sequence ID" value="NZ_MLYP01000007.1"/>
</dbReference>
<feature type="domain" description="FAD/NAD(P)-binding" evidence="3">
    <location>
        <begin position="5"/>
        <end position="212"/>
    </location>
</feature>